<proteinExistence type="predicted"/>
<organism evidence="2 3">
    <name type="scientific">Laccaria amethystina LaAM-08-1</name>
    <dbReference type="NCBI Taxonomy" id="1095629"/>
    <lineage>
        <taxon>Eukaryota</taxon>
        <taxon>Fungi</taxon>
        <taxon>Dikarya</taxon>
        <taxon>Basidiomycota</taxon>
        <taxon>Agaricomycotina</taxon>
        <taxon>Agaricomycetes</taxon>
        <taxon>Agaricomycetidae</taxon>
        <taxon>Agaricales</taxon>
        <taxon>Agaricineae</taxon>
        <taxon>Hydnangiaceae</taxon>
        <taxon>Laccaria</taxon>
    </lineage>
</organism>
<reference evidence="3" key="2">
    <citation type="submission" date="2015-01" db="EMBL/GenBank/DDBJ databases">
        <title>Evolutionary Origins and Diversification of the Mycorrhizal Mutualists.</title>
        <authorList>
            <consortium name="DOE Joint Genome Institute"/>
            <consortium name="Mycorrhizal Genomics Consortium"/>
            <person name="Kohler A."/>
            <person name="Kuo A."/>
            <person name="Nagy L.G."/>
            <person name="Floudas D."/>
            <person name="Copeland A."/>
            <person name="Barry K.W."/>
            <person name="Cichocki N."/>
            <person name="Veneault-Fourrey C."/>
            <person name="LaButti K."/>
            <person name="Lindquist E.A."/>
            <person name="Lipzen A."/>
            <person name="Lundell T."/>
            <person name="Morin E."/>
            <person name="Murat C."/>
            <person name="Riley R."/>
            <person name="Ohm R."/>
            <person name="Sun H."/>
            <person name="Tunlid A."/>
            <person name="Henrissat B."/>
            <person name="Grigoriev I.V."/>
            <person name="Hibbett D.S."/>
            <person name="Martin F."/>
        </authorList>
    </citation>
    <scope>NUCLEOTIDE SEQUENCE [LARGE SCALE GENOMIC DNA]</scope>
    <source>
        <strain evidence="3">LaAM-08-1</strain>
    </source>
</reference>
<dbReference type="AlphaFoldDB" id="A0A0C9WU56"/>
<dbReference type="PROSITE" id="PS50878">
    <property type="entry name" value="RT_POL"/>
    <property type="match status" value="1"/>
</dbReference>
<dbReference type="HOGENOM" id="CLU_2171486_0_0_1"/>
<reference evidence="2 3" key="1">
    <citation type="submission" date="2014-04" db="EMBL/GenBank/DDBJ databases">
        <authorList>
            <consortium name="DOE Joint Genome Institute"/>
            <person name="Kuo A."/>
            <person name="Kohler A."/>
            <person name="Nagy L.G."/>
            <person name="Floudas D."/>
            <person name="Copeland A."/>
            <person name="Barry K.W."/>
            <person name="Cichocki N."/>
            <person name="Veneault-Fourrey C."/>
            <person name="LaButti K."/>
            <person name="Lindquist E.A."/>
            <person name="Lipzen A."/>
            <person name="Lundell T."/>
            <person name="Morin E."/>
            <person name="Murat C."/>
            <person name="Sun H."/>
            <person name="Tunlid A."/>
            <person name="Henrissat B."/>
            <person name="Grigoriev I.V."/>
            <person name="Hibbett D.S."/>
            <person name="Martin F."/>
            <person name="Nordberg H.P."/>
            <person name="Cantor M.N."/>
            <person name="Hua S.X."/>
        </authorList>
    </citation>
    <scope>NUCLEOTIDE SEQUENCE [LARGE SCALE GENOMIC DNA]</scope>
    <source>
        <strain evidence="2 3">LaAM-08-1</strain>
    </source>
</reference>
<dbReference type="Pfam" id="PF00078">
    <property type="entry name" value="RVT_1"/>
    <property type="match status" value="1"/>
</dbReference>
<dbReference type="EMBL" id="KN838953">
    <property type="protein sequence ID" value="KIJ91943.1"/>
    <property type="molecule type" value="Genomic_DNA"/>
</dbReference>
<gene>
    <name evidence="2" type="ORF">K443DRAFT_13986</name>
</gene>
<dbReference type="InterPro" id="IPR000477">
    <property type="entry name" value="RT_dom"/>
</dbReference>
<dbReference type="Proteomes" id="UP000054477">
    <property type="component" value="Unassembled WGS sequence"/>
</dbReference>
<protein>
    <recommendedName>
        <fullName evidence="1">Reverse transcriptase domain-containing protein</fullName>
    </recommendedName>
</protein>
<evidence type="ECO:0000313" key="3">
    <source>
        <dbReference type="Proteomes" id="UP000054477"/>
    </source>
</evidence>
<evidence type="ECO:0000313" key="2">
    <source>
        <dbReference type="EMBL" id="KIJ91943.1"/>
    </source>
</evidence>
<name>A0A0C9WU56_9AGAR</name>
<dbReference type="OrthoDB" id="3258143at2759"/>
<sequence>MGQVDNGIPQGSPISPILTAFYTSGLLEQFQPKSLNPANQEFPSPDNVMDVHLLMYVDDGKLYVSSKSLKTNVAYLKGVYNKAKKWLKDAEGKMMGARQSHSMTRMGYTA</sequence>
<evidence type="ECO:0000259" key="1">
    <source>
        <dbReference type="PROSITE" id="PS50878"/>
    </source>
</evidence>
<feature type="domain" description="Reverse transcriptase" evidence="1">
    <location>
        <begin position="1"/>
        <end position="110"/>
    </location>
</feature>
<keyword evidence="3" id="KW-1185">Reference proteome</keyword>
<dbReference type="STRING" id="1095629.A0A0C9WU56"/>
<accession>A0A0C9WU56</accession>